<evidence type="ECO:0000313" key="3">
    <source>
        <dbReference type="Proteomes" id="UP001431784"/>
    </source>
</evidence>
<evidence type="ECO:0000313" key="2">
    <source>
        <dbReference type="EMBL" id="MDD7970268.1"/>
    </source>
</evidence>
<evidence type="ECO:0000256" key="1">
    <source>
        <dbReference type="SAM" id="SignalP"/>
    </source>
</evidence>
<comment type="caution">
    <text evidence="2">The sequence shown here is derived from an EMBL/GenBank/DDBJ whole genome shotgun (WGS) entry which is preliminary data.</text>
</comment>
<keyword evidence="1" id="KW-0732">Signal</keyword>
<gene>
    <name evidence="2" type="ORF">PUT78_04085</name>
</gene>
<reference evidence="2" key="1">
    <citation type="submission" date="2023-02" db="EMBL/GenBank/DDBJ databases">
        <title>Description of Roseinatronobacter alkalisoli sp. nov., an alkaliphilic bacerium isolated from soda soil.</title>
        <authorList>
            <person name="Wei W."/>
        </authorList>
    </citation>
    <scope>NUCLEOTIDE SEQUENCE</scope>
    <source>
        <strain evidence="2">HJB301</strain>
    </source>
</reference>
<dbReference type="Proteomes" id="UP001431784">
    <property type="component" value="Unassembled WGS sequence"/>
</dbReference>
<dbReference type="RefSeq" id="WP_274350863.1">
    <property type="nucleotide sequence ID" value="NZ_JAQZSM010000002.1"/>
</dbReference>
<feature type="chain" id="PRO_5046154936" evidence="1">
    <location>
        <begin position="21"/>
        <end position="133"/>
    </location>
</feature>
<name>A0ABT5T581_9RHOB</name>
<sequence length="133" mass="14687">MKRISAIIVLIFLATASAVAGQSGRGLSVVDVERIVGREGNTHYILILQTLEQRGYRIVDVSSTWLNRLRIWAENRAHKREIVVSRATGRILRDAVVETYGNSGLGPEVIPVVPIEDLLQNHSGGIRVVPNPR</sequence>
<accession>A0ABT5T581</accession>
<keyword evidence="3" id="KW-1185">Reference proteome</keyword>
<dbReference type="EMBL" id="JAQZSM010000002">
    <property type="protein sequence ID" value="MDD7970268.1"/>
    <property type="molecule type" value="Genomic_DNA"/>
</dbReference>
<organism evidence="2 3">
    <name type="scientific">Roseinatronobacter alkalisoli</name>
    <dbReference type="NCBI Taxonomy" id="3028235"/>
    <lineage>
        <taxon>Bacteria</taxon>
        <taxon>Pseudomonadati</taxon>
        <taxon>Pseudomonadota</taxon>
        <taxon>Alphaproteobacteria</taxon>
        <taxon>Rhodobacterales</taxon>
        <taxon>Paracoccaceae</taxon>
        <taxon>Roseinatronobacter</taxon>
    </lineage>
</organism>
<feature type="signal peptide" evidence="1">
    <location>
        <begin position="1"/>
        <end position="20"/>
    </location>
</feature>
<protein>
    <submittedName>
        <fullName evidence="2">Uncharacterized protein</fullName>
    </submittedName>
</protein>
<proteinExistence type="predicted"/>